<dbReference type="AlphaFoldDB" id="A0A8D8UQF5"/>
<sequence>MVLKSFSSRESEHPELGTIDRSDHMRQNVCRCLNRMFLCMKSSTLSIFIYKVFMKYHLSSGNGDPFHERQTFVGNAFELAKARAILYKNRVLVSILPKTYLGNIRQIKTNSFDSKVKDTREIKE</sequence>
<organism evidence="1">
    <name type="scientific">Cacopsylla melanoneura</name>
    <dbReference type="NCBI Taxonomy" id="428564"/>
    <lineage>
        <taxon>Eukaryota</taxon>
        <taxon>Metazoa</taxon>
        <taxon>Ecdysozoa</taxon>
        <taxon>Arthropoda</taxon>
        <taxon>Hexapoda</taxon>
        <taxon>Insecta</taxon>
        <taxon>Pterygota</taxon>
        <taxon>Neoptera</taxon>
        <taxon>Paraneoptera</taxon>
        <taxon>Hemiptera</taxon>
        <taxon>Sternorrhyncha</taxon>
        <taxon>Psylloidea</taxon>
        <taxon>Psyllidae</taxon>
        <taxon>Psyllinae</taxon>
        <taxon>Cacopsylla</taxon>
    </lineage>
</organism>
<name>A0A8D8UQF5_9HEMI</name>
<accession>A0A8D8UQF5</accession>
<dbReference type="EMBL" id="HBUF01344664">
    <property type="protein sequence ID" value="CAG6707981.1"/>
    <property type="molecule type" value="Transcribed_RNA"/>
</dbReference>
<protein>
    <submittedName>
        <fullName evidence="1">Uncharacterized protein</fullName>
    </submittedName>
</protein>
<proteinExistence type="predicted"/>
<evidence type="ECO:0000313" key="1">
    <source>
        <dbReference type="EMBL" id="CAG6707981.1"/>
    </source>
</evidence>
<reference evidence="1" key="1">
    <citation type="submission" date="2021-05" db="EMBL/GenBank/DDBJ databases">
        <authorList>
            <person name="Alioto T."/>
            <person name="Alioto T."/>
            <person name="Gomez Garrido J."/>
        </authorList>
    </citation>
    <scope>NUCLEOTIDE SEQUENCE</scope>
</reference>